<feature type="compositionally biased region" description="Basic and acidic residues" evidence="1">
    <location>
        <begin position="18"/>
        <end position="32"/>
    </location>
</feature>
<gene>
    <name evidence="2" type="ORF">RAG0_18008</name>
</gene>
<reference evidence="3" key="1">
    <citation type="submission" date="2016-03" db="EMBL/GenBank/DDBJ databases">
        <authorList>
            <person name="Guldener U."/>
        </authorList>
    </citation>
    <scope>NUCLEOTIDE SEQUENCE [LARGE SCALE GENOMIC DNA]</scope>
    <source>
        <strain evidence="3">04CH-RAC-A.6.1</strain>
    </source>
</reference>
<dbReference type="AlphaFoldDB" id="A0A1E1JVA4"/>
<evidence type="ECO:0000256" key="1">
    <source>
        <dbReference type="SAM" id="MobiDB-lite"/>
    </source>
</evidence>
<organism evidence="2 3">
    <name type="scientific">Rhynchosporium agropyri</name>
    <dbReference type="NCBI Taxonomy" id="914238"/>
    <lineage>
        <taxon>Eukaryota</taxon>
        <taxon>Fungi</taxon>
        <taxon>Dikarya</taxon>
        <taxon>Ascomycota</taxon>
        <taxon>Pezizomycotina</taxon>
        <taxon>Leotiomycetes</taxon>
        <taxon>Helotiales</taxon>
        <taxon>Ploettnerulaceae</taxon>
        <taxon>Rhynchosporium</taxon>
    </lineage>
</organism>
<sequence>MSSSAAQVGYQRKGRQRHTNDETSYSRKHEDLQVLTGKDAQDDLLEGQ</sequence>
<evidence type="ECO:0000313" key="2">
    <source>
        <dbReference type="EMBL" id="CZS89817.1"/>
    </source>
</evidence>
<feature type="region of interest" description="Disordered" evidence="1">
    <location>
        <begin position="1"/>
        <end position="48"/>
    </location>
</feature>
<name>A0A1E1JVA4_9HELO</name>
<keyword evidence="3" id="KW-1185">Reference proteome</keyword>
<dbReference type="EMBL" id="FJUX01000003">
    <property type="protein sequence ID" value="CZS89817.1"/>
    <property type="molecule type" value="Genomic_DNA"/>
</dbReference>
<accession>A0A1E1JVA4</accession>
<proteinExistence type="predicted"/>
<protein>
    <submittedName>
        <fullName evidence="2">Uncharacterized protein</fullName>
    </submittedName>
</protein>
<dbReference type="Proteomes" id="UP000178912">
    <property type="component" value="Unassembled WGS sequence"/>
</dbReference>
<evidence type="ECO:0000313" key="3">
    <source>
        <dbReference type="Proteomes" id="UP000178912"/>
    </source>
</evidence>